<keyword evidence="2" id="KW-1185">Reference proteome</keyword>
<dbReference type="Gene3D" id="3.50.50.60">
    <property type="entry name" value="FAD/NAD(P)-binding domain"/>
    <property type="match status" value="1"/>
</dbReference>
<accession>A0A9P8ALT1</accession>
<sequence>LAFSIAASKHSNIAVEVYEATSGFSSFGAGIGFWSRAWNVLTTLGGDHLTKIATSSSTTDITHSLAFRKSDQPTGSDFCKMYSKGAINHTSTAVSSYYVPSSCPVHFSKRLQSYSRLSSGEIQLTFRDGAHAIW</sequence>
<dbReference type="RefSeq" id="XP_043034053.1">
    <property type="nucleotide sequence ID" value="XM_043183786.1"/>
</dbReference>
<dbReference type="Proteomes" id="UP000812287">
    <property type="component" value="Unassembled WGS sequence"/>
</dbReference>
<feature type="non-terminal residue" evidence="1">
    <location>
        <position position="1"/>
    </location>
</feature>
<gene>
    <name evidence="1" type="ORF">BT62DRAFT_910265</name>
</gene>
<reference evidence="1" key="1">
    <citation type="submission" date="2020-11" db="EMBL/GenBank/DDBJ databases">
        <title>Adaptations for nitrogen fixation in a non-lichenized fungal sporocarp promotes dispersal by wood-feeding termites.</title>
        <authorList>
            <consortium name="DOE Joint Genome Institute"/>
            <person name="Koch R.A."/>
            <person name="Yoon G."/>
            <person name="Arayal U."/>
            <person name="Lail K."/>
            <person name="Amirebrahimi M."/>
            <person name="Labutti K."/>
            <person name="Lipzen A."/>
            <person name="Riley R."/>
            <person name="Barry K."/>
            <person name="Henrissat B."/>
            <person name="Grigoriev I.V."/>
            <person name="Herr J.R."/>
            <person name="Aime M.C."/>
        </authorList>
    </citation>
    <scope>NUCLEOTIDE SEQUENCE</scope>
    <source>
        <strain evidence="1">MCA 3950</strain>
    </source>
</reference>
<name>A0A9P8ALT1_9AGAR</name>
<evidence type="ECO:0000313" key="1">
    <source>
        <dbReference type="EMBL" id="KAG7440553.1"/>
    </source>
</evidence>
<dbReference type="GeneID" id="66106083"/>
<organism evidence="1 2">
    <name type="scientific">Guyanagaster necrorhizus</name>
    <dbReference type="NCBI Taxonomy" id="856835"/>
    <lineage>
        <taxon>Eukaryota</taxon>
        <taxon>Fungi</taxon>
        <taxon>Dikarya</taxon>
        <taxon>Basidiomycota</taxon>
        <taxon>Agaricomycotina</taxon>
        <taxon>Agaricomycetes</taxon>
        <taxon>Agaricomycetidae</taxon>
        <taxon>Agaricales</taxon>
        <taxon>Marasmiineae</taxon>
        <taxon>Physalacriaceae</taxon>
        <taxon>Guyanagaster</taxon>
    </lineage>
</organism>
<dbReference type="EMBL" id="MU250570">
    <property type="protein sequence ID" value="KAG7440553.1"/>
    <property type="molecule type" value="Genomic_DNA"/>
</dbReference>
<dbReference type="AlphaFoldDB" id="A0A9P8ALT1"/>
<comment type="caution">
    <text evidence="1">The sequence shown here is derived from an EMBL/GenBank/DDBJ whole genome shotgun (WGS) entry which is preliminary data.</text>
</comment>
<protein>
    <submittedName>
        <fullName evidence="1">Uncharacterized protein</fullName>
    </submittedName>
</protein>
<evidence type="ECO:0000313" key="2">
    <source>
        <dbReference type="Proteomes" id="UP000812287"/>
    </source>
</evidence>
<proteinExistence type="predicted"/>
<dbReference type="InterPro" id="IPR036188">
    <property type="entry name" value="FAD/NAD-bd_sf"/>
</dbReference>